<feature type="region of interest" description="Disordered" evidence="1">
    <location>
        <begin position="475"/>
        <end position="573"/>
    </location>
</feature>
<evidence type="ECO:0000259" key="2">
    <source>
        <dbReference type="Pfam" id="PF24616"/>
    </source>
</evidence>
<dbReference type="InterPro" id="IPR056041">
    <property type="entry name" value="DUF7624"/>
</dbReference>
<keyword evidence="4" id="KW-1185">Reference proteome</keyword>
<dbReference type="EMBL" id="CP099422">
    <property type="protein sequence ID" value="USW53748.1"/>
    <property type="molecule type" value="Genomic_DNA"/>
</dbReference>
<dbReference type="AlphaFoldDB" id="A0A9Q9ELT1"/>
<protein>
    <recommendedName>
        <fullName evidence="2">DUF7624 domain-containing protein</fullName>
    </recommendedName>
</protein>
<sequence>MALKTMASPTGGGITSAFSPYSDSPNSPARFSTFQSGPHSNRSSGPTDSLAPPPSPYPQQIEPSPVDSNGTEGTEIDEDAQEEDDTDVRSPESAGDGDAFEVQSPDIDISSPLSAKSELPPKIVTSLPSRLRSDSADNDPQSVIHIPSGFKDFEGGRRSFSSPTDVSQTTARLASPSTPEAVIMTPAEKKQLSAISPVNTDIPRSAERPTPRPQTKQEVDEEWKRKSRRTSSLEDIPEGLADEHAPADADDDEDRPSTAGLVGEGTMQQAIDHLQQANEEIASLRTALGECWTLCNTLANLSSSHRQHTFKSRGPTGVQQHAWQSCWRLCQQLYENKDEDHTAQVIPTLELCRDFCQSLFDARARVDEATDSVLRVSFELNNHLYNINHHDKPDAFVERTLEFYITLCHRLMKMPTSLPRETDALLRACWSLAEMLFNLRQSGREGKQADEELLGSAVQACWDLCDLFREGWTQIRPDRGTPRPHQTSFGTQSQTSLKSSSTRGSAGRSTSSTVSNRKYHEAQTFPPETPVTIFDDTSTANSSPDSVSVPNILVLGPSSSSGSNRGAPHHDRWTSNASVLSDYSESAASGGSQRSSSTATAGGEETHLARLRCLLLKAGMNTGYARASSQPLPTYVSALPDSAFGTLPWQMKVLSLYKRLVTSDQSLKSAHTMSSERLGAADVAKSVRWLGNGEQWAWMRDLFRIVFGFGVDEAERRGGSFVT</sequence>
<feature type="region of interest" description="Disordered" evidence="1">
    <location>
        <begin position="584"/>
        <end position="603"/>
    </location>
</feature>
<proteinExistence type="predicted"/>
<gene>
    <name evidence="3" type="ORF">Slin15195_G070670</name>
</gene>
<organism evidence="3 4">
    <name type="scientific">Septoria linicola</name>
    <dbReference type="NCBI Taxonomy" id="215465"/>
    <lineage>
        <taxon>Eukaryota</taxon>
        <taxon>Fungi</taxon>
        <taxon>Dikarya</taxon>
        <taxon>Ascomycota</taxon>
        <taxon>Pezizomycotina</taxon>
        <taxon>Dothideomycetes</taxon>
        <taxon>Dothideomycetidae</taxon>
        <taxon>Mycosphaerellales</taxon>
        <taxon>Mycosphaerellaceae</taxon>
        <taxon>Septoria</taxon>
    </lineage>
</organism>
<dbReference type="Pfam" id="PF24616">
    <property type="entry name" value="DUF7624"/>
    <property type="match status" value="1"/>
</dbReference>
<feature type="compositionally biased region" description="Polar residues" evidence="1">
    <location>
        <begin position="159"/>
        <end position="178"/>
    </location>
</feature>
<evidence type="ECO:0000256" key="1">
    <source>
        <dbReference type="SAM" id="MobiDB-lite"/>
    </source>
</evidence>
<feature type="compositionally biased region" description="Acidic residues" evidence="1">
    <location>
        <begin position="74"/>
        <end position="86"/>
    </location>
</feature>
<feature type="compositionally biased region" description="Low complexity" evidence="1">
    <location>
        <begin position="490"/>
        <end position="515"/>
    </location>
</feature>
<feature type="region of interest" description="Disordered" evidence="1">
    <location>
        <begin position="1"/>
        <end position="261"/>
    </location>
</feature>
<dbReference type="Proteomes" id="UP001056384">
    <property type="component" value="Chromosome 5"/>
</dbReference>
<feature type="compositionally biased region" description="Basic and acidic residues" evidence="1">
    <location>
        <begin position="204"/>
        <end position="224"/>
    </location>
</feature>
<evidence type="ECO:0000313" key="4">
    <source>
        <dbReference type="Proteomes" id="UP001056384"/>
    </source>
</evidence>
<feature type="compositionally biased region" description="Polar residues" evidence="1">
    <location>
        <begin position="16"/>
        <end position="47"/>
    </location>
</feature>
<feature type="compositionally biased region" description="Polar residues" evidence="1">
    <location>
        <begin position="535"/>
        <end position="549"/>
    </location>
</feature>
<evidence type="ECO:0000313" key="3">
    <source>
        <dbReference type="EMBL" id="USW53748.1"/>
    </source>
</evidence>
<feature type="domain" description="DUF7624" evidence="2">
    <location>
        <begin position="597"/>
        <end position="720"/>
    </location>
</feature>
<name>A0A9Q9ELT1_9PEZI</name>
<reference evidence="3" key="1">
    <citation type="submission" date="2022-06" db="EMBL/GenBank/DDBJ databases">
        <title>Complete genome sequences of two strains of the flax pathogen Septoria linicola.</title>
        <authorList>
            <person name="Lapalu N."/>
            <person name="Simon A."/>
            <person name="Demenou B."/>
            <person name="Paumier D."/>
            <person name="Guillot M.-P."/>
            <person name="Gout L."/>
            <person name="Valade R."/>
        </authorList>
    </citation>
    <scope>NUCLEOTIDE SEQUENCE</scope>
    <source>
        <strain evidence="3">SE15195</strain>
    </source>
</reference>
<accession>A0A9Q9ELT1</accession>